<proteinExistence type="predicted"/>
<feature type="compositionally biased region" description="Basic and acidic residues" evidence="1">
    <location>
        <begin position="137"/>
        <end position="151"/>
    </location>
</feature>
<feature type="compositionally biased region" description="Basic and acidic residues" evidence="1">
    <location>
        <begin position="119"/>
        <end position="128"/>
    </location>
</feature>
<feature type="compositionally biased region" description="Basic and acidic residues" evidence="1">
    <location>
        <begin position="75"/>
        <end position="110"/>
    </location>
</feature>
<dbReference type="Proteomes" id="UP001066276">
    <property type="component" value="Chromosome 2_2"/>
</dbReference>
<name>A0AAV7USM4_PLEWA</name>
<feature type="region of interest" description="Disordered" evidence="1">
    <location>
        <begin position="16"/>
        <end position="161"/>
    </location>
</feature>
<protein>
    <submittedName>
        <fullName evidence="2">Uncharacterized protein</fullName>
    </submittedName>
</protein>
<gene>
    <name evidence="2" type="ORF">NDU88_000172</name>
</gene>
<feature type="compositionally biased region" description="Polar residues" evidence="1">
    <location>
        <begin position="152"/>
        <end position="161"/>
    </location>
</feature>
<comment type="caution">
    <text evidence="2">The sequence shown here is derived from an EMBL/GenBank/DDBJ whole genome shotgun (WGS) entry which is preliminary data.</text>
</comment>
<evidence type="ECO:0000313" key="2">
    <source>
        <dbReference type="EMBL" id="KAJ1190853.1"/>
    </source>
</evidence>
<evidence type="ECO:0000256" key="1">
    <source>
        <dbReference type="SAM" id="MobiDB-lite"/>
    </source>
</evidence>
<reference evidence="2" key="1">
    <citation type="journal article" date="2022" name="bioRxiv">
        <title>Sequencing and chromosome-scale assembly of the giantPleurodeles waltlgenome.</title>
        <authorList>
            <person name="Brown T."/>
            <person name="Elewa A."/>
            <person name="Iarovenko S."/>
            <person name="Subramanian E."/>
            <person name="Araus A.J."/>
            <person name="Petzold A."/>
            <person name="Susuki M."/>
            <person name="Suzuki K.-i.T."/>
            <person name="Hayashi T."/>
            <person name="Toyoda A."/>
            <person name="Oliveira C."/>
            <person name="Osipova E."/>
            <person name="Leigh N.D."/>
            <person name="Simon A."/>
            <person name="Yun M.H."/>
        </authorList>
    </citation>
    <scope>NUCLEOTIDE SEQUENCE</scope>
    <source>
        <strain evidence="2">20211129_DDA</strain>
        <tissue evidence="2">Liver</tissue>
    </source>
</reference>
<feature type="compositionally biased region" description="Basic and acidic residues" evidence="1">
    <location>
        <begin position="33"/>
        <end position="43"/>
    </location>
</feature>
<dbReference type="EMBL" id="JANPWB010000004">
    <property type="protein sequence ID" value="KAJ1190853.1"/>
    <property type="molecule type" value="Genomic_DNA"/>
</dbReference>
<sequence length="161" mass="17516">MGDSWWMEIRKSPQMTMDFSQQSHGGRASLHKKPADWSRRNAETDAESMEGEDRNANIGTRDGEEGDGDTGAHLQEPEEGGKHSGAKETRTGEGRSAAEADAKHGGDRMTQKGAGQVALRREDARKWSSAEPAGKWQKAEDAKPQGRDNRSRTSASQASGH</sequence>
<evidence type="ECO:0000313" key="3">
    <source>
        <dbReference type="Proteomes" id="UP001066276"/>
    </source>
</evidence>
<keyword evidence="3" id="KW-1185">Reference proteome</keyword>
<accession>A0AAV7USM4</accession>
<dbReference type="AlphaFoldDB" id="A0AAV7USM4"/>
<organism evidence="2 3">
    <name type="scientific">Pleurodeles waltl</name>
    <name type="common">Iberian ribbed newt</name>
    <dbReference type="NCBI Taxonomy" id="8319"/>
    <lineage>
        <taxon>Eukaryota</taxon>
        <taxon>Metazoa</taxon>
        <taxon>Chordata</taxon>
        <taxon>Craniata</taxon>
        <taxon>Vertebrata</taxon>
        <taxon>Euteleostomi</taxon>
        <taxon>Amphibia</taxon>
        <taxon>Batrachia</taxon>
        <taxon>Caudata</taxon>
        <taxon>Salamandroidea</taxon>
        <taxon>Salamandridae</taxon>
        <taxon>Pleurodelinae</taxon>
        <taxon>Pleurodeles</taxon>
    </lineage>
</organism>